<comment type="caution">
    <text evidence="3">The sequence shown here is derived from an EMBL/GenBank/DDBJ whole genome shotgun (WGS) entry which is preliminary data.</text>
</comment>
<dbReference type="InterPro" id="IPR001173">
    <property type="entry name" value="Glyco_trans_2-like"/>
</dbReference>
<dbReference type="EMBL" id="BMFK01000001">
    <property type="protein sequence ID" value="GGE71767.1"/>
    <property type="molecule type" value="Genomic_DNA"/>
</dbReference>
<sequence>MQQPLVSFLMFTKDNPDYADLTLKSIVLQTYDNIEVLICDTSKDNHIEELVNKQFKPHFSYITYVRKEIDTSQVVQAQVLMNMAKGEYVNFVCNGDLLYPQRIERLMKYFLEDNQRGIQVVMSNSAHFSNHGIVAEGTHGRKKLFLRESVVEGRGIGMFILSESHRFLGTITAALFRKSAIFSVGELHGHVYSLCWDLATLLTALRKGSTFYVPHTFVYSRDEERVAAQEDNVWNELIEELEISSEVMKKNDFNMNKEKTEELVNVKVAQIENALKSMMDVQARNRLMKIKGEMESLLQEIR</sequence>
<evidence type="ECO:0000256" key="1">
    <source>
        <dbReference type="ARBA" id="ARBA00006739"/>
    </source>
</evidence>
<dbReference type="GO" id="GO:0016758">
    <property type="term" value="F:hexosyltransferase activity"/>
    <property type="evidence" value="ECO:0007669"/>
    <property type="project" value="UniProtKB-ARBA"/>
</dbReference>
<reference evidence="3" key="1">
    <citation type="journal article" date="2014" name="Int. J. Syst. Evol. Microbiol.">
        <title>Complete genome sequence of Corynebacterium casei LMG S-19264T (=DSM 44701T), isolated from a smear-ripened cheese.</title>
        <authorList>
            <consortium name="US DOE Joint Genome Institute (JGI-PGF)"/>
            <person name="Walter F."/>
            <person name="Albersmeier A."/>
            <person name="Kalinowski J."/>
            <person name="Ruckert C."/>
        </authorList>
    </citation>
    <scope>NUCLEOTIDE SEQUENCE</scope>
    <source>
        <strain evidence="3">CGMCC 1.12698</strain>
    </source>
</reference>
<organism evidence="3 4">
    <name type="scientific">Priestia taiwanensis</name>
    <dbReference type="NCBI Taxonomy" id="1347902"/>
    <lineage>
        <taxon>Bacteria</taxon>
        <taxon>Bacillati</taxon>
        <taxon>Bacillota</taxon>
        <taxon>Bacilli</taxon>
        <taxon>Bacillales</taxon>
        <taxon>Bacillaceae</taxon>
        <taxon>Priestia</taxon>
    </lineage>
</organism>
<proteinExistence type="inferred from homology"/>
<dbReference type="AlphaFoldDB" id="A0A917ATH3"/>
<evidence type="ECO:0000259" key="2">
    <source>
        <dbReference type="Pfam" id="PF00535"/>
    </source>
</evidence>
<gene>
    <name evidence="3" type="ORF">GCM10007140_22190</name>
</gene>
<keyword evidence="4" id="KW-1185">Reference proteome</keyword>
<dbReference type="RefSeq" id="WP_188388413.1">
    <property type="nucleotide sequence ID" value="NZ_BMFK01000001.1"/>
</dbReference>
<dbReference type="PANTHER" id="PTHR22916:SF3">
    <property type="entry name" value="UDP-GLCNAC:BETAGAL BETA-1,3-N-ACETYLGLUCOSAMINYLTRANSFERASE-LIKE PROTEIN 1"/>
    <property type="match status" value="1"/>
</dbReference>
<name>A0A917ATH3_9BACI</name>
<dbReference type="PANTHER" id="PTHR22916">
    <property type="entry name" value="GLYCOSYLTRANSFERASE"/>
    <property type="match status" value="1"/>
</dbReference>
<dbReference type="Proteomes" id="UP000605259">
    <property type="component" value="Unassembled WGS sequence"/>
</dbReference>
<evidence type="ECO:0000313" key="3">
    <source>
        <dbReference type="EMBL" id="GGE71767.1"/>
    </source>
</evidence>
<dbReference type="InterPro" id="IPR029044">
    <property type="entry name" value="Nucleotide-diphossugar_trans"/>
</dbReference>
<dbReference type="SUPFAM" id="SSF53448">
    <property type="entry name" value="Nucleotide-diphospho-sugar transferases"/>
    <property type="match status" value="1"/>
</dbReference>
<dbReference type="Gene3D" id="3.90.550.10">
    <property type="entry name" value="Spore Coat Polysaccharide Biosynthesis Protein SpsA, Chain A"/>
    <property type="match status" value="1"/>
</dbReference>
<dbReference type="Pfam" id="PF00535">
    <property type="entry name" value="Glycos_transf_2"/>
    <property type="match status" value="1"/>
</dbReference>
<accession>A0A917ATH3</accession>
<comment type="similarity">
    <text evidence="1">Belongs to the glycosyltransferase 2 family.</text>
</comment>
<reference evidence="3" key="2">
    <citation type="submission" date="2020-09" db="EMBL/GenBank/DDBJ databases">
        <authorList>
            <person name="Sun Q."/>
            <person name="Zhou Y."/>
        </authorList>
    </citation>
    <scope>NUCLEOTIDE SEQUENCE</scope>
    <source>
        <strain evidence="3">CGMCC 1.12698</strain>
    </source>
</reference>
<feature type="domain" description="Glycosyltransferase 2-like" evidence="2">
    <location>
        <begin position="7"/>
        <end position="120"/>
    </location>
</feature>
<protein>
    <recommendedName>
        <fullName evidence="2">Glycosyltransferase 2-like domain-containing protein</fullName>
    </recommendedName>
</protein>
<evidence type="ECO:0000313" key="4">
    <source>
        <dbReference type="Proteomes" id="UP000605259"/>
    </source>
</evidence>